<keyword evidence="6 12" id="KW-0812">Transmembrane</keyword>
<sequence length="441" mass="49227">MDPTILSRILTAETLAFHIIWATIGVGVPIFISIAEGWGIYKKDPHYILMARRWTRGFVITVAVGVVTGTCIGLMLSLLWPRFMQLAGNIISLPLFLETFAFFFEAIFLGIYLYTWDRFKKPIYHWLMSIPIVLGASLSAVFITTVNAFMNTPAGFSLSPDGEVVNIQPLAAMFNPATPTKVAHVLTSAYLTSAFLLAAIAAWHLLKGRSHVYYKKALKLTMILGLVLALATALAGDLSGKFLAEHVPEKLAAAEWHFETQRFAPLILFGWLDENQEVRGALEIPWALSILGGGTPDAEIIGLNEFPEDERPPLWIHYLFDGMVIIGLYLILISALFIWLWLRGKNPYHPWLLRGIVWAAPLSFLAIEFGWIYAEVGRQPWIIRGIMRVSEASTTADNVGVLLVLFTALYLALAVFASIVLLRLFKNRPAEKELEERGIEG</sequence>
<proteinExistence type="inferred from homology"/>
<feature type="transmembrane region" description="Helical" evidence="12">
    <location>
        <begin position="399"/>
        <end position="422"/>
    </location>
</feature>
<evidence type="ECO:0000256" key="2">
    <source>
        <dbReference type="ARBA" id="ARBA00009819"/>
    </source>
</evidence>
<evidence type="ECO:0000256" key="11">
    <source>
        <dbReference type="ARBA" id="ARBA00023136"/>
    </source>
</evidence>
<organism evidence="13 14">
    <name type="scientific">Desmospora profundinema</name>
    <dbReference type="NCBI Taxonomy" id="1571184"/>
    <lineage>
        <taxon>Bacteria</taxon>
        <taxon>Bacillati</taxon>
        <taxon>Bacillota</taxon>
        <taxon>Bacilli</taxon>
        <taxon>Bacillales</taxon>
        <taxon>Thermoactinomycetaceae</taxon>
        <taxon>Desmospora</taxon>
    </lineage>
</organism>
<feature type="transmembrane region" description="Helical" evidence="12">
    <location>
        <begin position="182"/>
        <end position="205"/>
    </location>
</feature>
<evidence type="ECO:0000256" key="3">
    <source>
        <dbReference type="ARBA" id="ARBA00022448"/>
    </source>
</evidence>
<evidence type="ECO:0000256" key="6">
    <source>
        <dbReference type="ARBA" id="ARBA00022692"/>
    </source>
</evidence>
<comment type="similarity">
    <text evidence="2 12">Belongs to the cytochrome ubiquinol oxidase subunit 1 family.</text>
</comment>
<dbReference type="PIRSF" id="PIRSF006446">
    <property type="entry name" value="Cyt_quinol_oxidase_1"/>
    <property type="match status" value="1"/>
</dbReference>
<dbReference type="EMBL" id="JAVDQG010000002">
    <property type="protein sequence ID" value="MDR6224895.1"/>
    <property type="molecule type" value="Genomic_DNA"/>
</dbReference>
<feature type="transmembrane region" description="Helical" evidence="12">
    <location>
        <begin position="15"/>
        <end position="38"/>
    </location>
</feature>
<evidence type="ECO:0000256" key="10">
    <source>
        <dbReference type="ARBA" id="ARBA00023004"/>
    </source>
</evidence>
<evidence type="ECO:0000256" key="7">
    <source>
        <dbReference type="ARBA" id="ARBA00022723"/>
    </source>
</evidence>
<reference evidence="13 14" key="1">
    <citation type="submission" date="2023-07" db="EMBL/GenBank/DDBJ databases">
        <title>Genomic Encyclopedia of Type Strains, Phase IV (KMG-IV): sequencing the most valuable type-strain genomes for metagenomic binning, comparative biology and taxonomic classification.</title>
        <authorList>
            <person name="Goeker M."/>
        </authorList>
    </citation>
    <scope>NUCLEOTIDE SEQUENCE [LARGE SCALE GENOMIC DNA]</scope>
    <source>
        <strain evidence="13 14">DSM 45903</strain>
    </source>
</reference>
<keyword evidence="7 12" id="KW-0479">Metal-binding</keyword>
<evidence type="ECO:0000313" key="14">
    <source>
        <dbReference type="Proteomes" id="UP001185012"/>
    </source>
</evidence>
<keyword evidence="13" id="KW-0560">Oxidoreductase</keyword>
<keyword evidence="14" id="KW-1185">Reference proteome</keyword>
<keyword evidence="10 12" id="KW-0408">Iron</keyword>
<feature type="transmembrane region" description="Helical" evidence="12">
    <location>
        <begin position="58"/>
        <end position="80"/>
    </location>
</feature>
<feature type="transmembrane region" description="Helical" evidence="12">
    <location>
        <begin position="217"/>
        <end position="236"/>
    </location>
</feature>
<gene>
    <name evidence="13" type="ORF">JOE21_000886</name>
</gene>
<evidence type="ECO:0000256" key="4">
    <source>
        <dbReference type="ARBA" id="ARBA00022475"/>
    </source>
</evidence>
<name>A0ABU1IJE1_9BACL</name>
<protein>
    <submittedName>
        <fullName evidence="13">Cytochrome d ubiquinol oxidase subunit I</fullName>
        <ecNumber evidence="13">1.10.3.-</ecNumber>
    </submittedName>
</protein>
<feature type="transmembrane region" description="Helical" evidence="12">
    <location>
        <begin position="351"/>
        <end position="374"/>
    </location>
</feature>
<keyword evidence="4 12" id="KW-1003">Cell membrane</keyword>
<dbReference type="EC" id="1.10.3.-" evidence="13"/>
<dbReference type="InterPro" id="IPR002585">
    <property type="entry name" value="Cyt-d_ubiquinol_oxidase_su_1"/>
</dbReference>
<feature type="transmembrane region" description="Helical" evidence="12">
    <location>
        <begin position="315"/>
        <end position="342"/>
    </location>
</feature>
<feature type="transmembrane region" description="Helical" evidence="12">
    <location>
        <begin position="86"/>
        <end position="114"/>
    </location>
</feature>
<evidence type="ECO:0000256" key="9">
    <source>
        <dbReference type="ARBA" id="ARBA00022989"/>
    </source>
</evidence>
<feature type="transmembrane region" description="Helical" evidence="12">
    <location>
        <begin position="126"/>
        <end position="150"/>
    </location>
</feature>
<dbReference type="Pfam" id="PF01654">
    <property type="entry name" value="Cyt_bd_oxida_I"/>
    <property type="match status" value="1"/>
</dbReference>
<keyword evidence="9 12" id="KW-1133">Transmembrane helix</keyword>
<dbReference type="PANTHER" id="PTHR30365:SF14">
    <property type="entry name" value="CYTOCHROME BD MENAQUINOL OXIDASE SUBUNIT I-RELATED"/>
    <property type="match status" value="1"/>
</dbReference>
<dbReference type="RefSeq" id="WP_309862834.1">
    <property type="nucleotide sequence ID" value="NZ_JAVDQG010000002.1"/>
</dbReference>
<evidence type="ECO:0000256" key="12">
    <source>
        <dbReference type="PIRNR" id="PIRNR006446"/>
    </source>
</evidence>
<keyword evidence="3 12" id="KW-0813">Transport</keyword>
<comment type="caution">
    <text evidence="13">The sequence shown here is derived from an EMBL/GenBank/DDBJ whole genome shotgun (WGS) entry which is preliminary data.</text>
</comment>
<dbReference type="PANTHER" id="PTHR30365">
    <property type="entry name" value="CYTOCHROME D UBIQUINOL OXIDASE"/>
    <property type="match status" value="1"/>
</dbReference>
<dbReference type="Proteomes" id="UP001185012">
    <property type="component" value="Unassembled WGS sequence"/>
</dbReference>
<evidence type="ECO:0000256" key="8">
    <source>
        <dbReference type="ARBA" id="ARBA00022982"/>
    </source>
</evidence>
<evidence type="ECO:0000313" key="13">
    <source>
        <dbReference type="EMBL" id="MDR6224895.1"/>
    </source>
</evidence>
<dbReference type="GO" id="GO:0016491">
    <property type="term" value="F:oxidoreductase activity"/>
    <property type="evidence" value="ECO:0007669"/>
    <property type="project" value="UniProtKB-KW"/>
</dbReference>
<keyword evidence="11 12" id="KW-0472">Membrane</keyword>
<keyword evidence="8 12" id="KW-0249">Electron transport</keyword>
<accession>A0ABU1IJE1</accession>
<evidence type="ECO:0000256" key="5">
    <source>
        <dbReference type="ARBA" id="ARBA00022617"/>
    </source>
</evidence>
<evidence type="ECO:0000256" key="1">
    <source>
        <dbReference type="ARBA" id="ARBA00004651"/>
    </source>
</evidence>
<keyword evidence="5 12" id="KW-0349">Heme</keyword>
<comment type="subcellular location">
    <subcellularLocation>
        <location evidence="1">Cell membrane</location>
        <topology evidence="1">Multi-pass membrane protein</topology>
    </subcellularLocation>
</comment>